<keyword evidence="3" id="KW-1185">Reference proteome</keyword>
<dbReference type="Pfam" id="PF21473">
    <property type="entry name" value="OB_Ssb-like"/>
    <property type="match status" value="1"/>
</dbReference>
<sequence length="131" mass="15175">MSLQFTFAVWIMMTEDSLEYDDNHYMNQSPGLTIMIHCDSMKLNDDNWGIYIADPDYSVLNSQYNIHHFDLMKPGTTVILRNAKIDMFKGSMRLAVDKWGRVEVTEPAEFVVKEDNNLSLVEYELVNAAEE</sequence>
<accession>A0A8X7YQ80</accession>
<dbReference type="PANTHER" id="PTHR31472:SF13">
    <property type="entry name" value="OB DOMAIN-CONTAINING PROTEIN"/>
    <property type="match status" value="1"/>
</dbReference>
<name>A0A8X7YQ80_POPTO</name>
<gene>
    <name evidence="2" type="ORF">POTOM_041067</name>
</gene>
<evidence type="ECO:0000259" key="1">
    <source>
        <dbReference type="Pfam" id="PF21473"/>
    </source>
</evidence>
<protein>
    <recommendedName>
        <fullName evidence="1">Single-stranded DNA binding protein Ssb-like OB fold domain-containing protein</fullName>
    </recommendedName>
</protein>
<dbReference type="EMBL" id="JAAWWB010000022">
    <property type="protein sequence ID" value="KAG6755249.1"/>
    <property type="molecule type" value="Genomic_DNA"/>
</dbReference>
<evidence type="ECO:0000313" key="2">
    <source>
        <dbReference type="EMBL" id="KAG6755249.1"/>
    </source>
</evidence>
<dbReference type="AlphaFoldDB" id="A0A8X7YQ80"/>
<feature type="domain" description="Single-stranded DNA binding protein Ssb-like OB fold" evidence="1">
    <location>
        <begin position="67"/>
        <end position="104"/>
    </location>
</feature>
<dbReference type="OrthoDB" id="908924at2759"/>
<dbReference type="InterPro" id="IPR048970">
    <property type="entry name" value="OB_Ssb-like"/>
</dbReference>
<evidence type="ECO:0000313" key="3">
    <source>
        <dbReference type="Proteomes" id="UP000886885"/>
    </source>
</evidence>
<comment type="caution">
    <text evidence="2">The sequence shown here is derived from an EMBL/GenBank/DDBJ whole genome shotgun (WGS) entry which is preliminary data.</text>
</comment>
<dbReference type="Proteomes" id="UP000886885">
    <property type="component" value="Chromosome 11D"/>
</dbReference>
<dbReference type="PANTHER" id="PTHR31472">
    <property type="entry name" value="OS05G0244600 PROTEIN"/>
    <property type="match status" value="1"/>
</dbReference>
<organism evidence="2 3">
    <name type="scientific">Populus tomentosa</name>
    <name type="common">Chinese white poplar</name>
    <dbReference type="NCBI Taxonomy" id="118781"/>
    <lineage>
        <taxon>Eukaryota</taxon>
        <taxon>Viridiplantae</taxon>
        <taxon>Streptophyta</taxon>
        <taxon>Embryophyta</taxon>
        <taxon>Tracheophyta</taxon>
        <taxon>Spermatophyta</taxon>
        <taxon>Magnoliopsida</taxon>
        <taxon>eudicotyledons</taxon>
        <taxon>Gunneridae</taxon>
        <taxon>Pentapetalae</taxon>
        <taxon>rosids</taxon>
        <taxon>fabids</taxon>
        <taxon>Malpighiales</taxon>
        <taxon>Salicaceae</taxon>
        <taxon>Saliceae</taxon>
        <taxon>Populus</taxon>
    </lineage>
</organism>
<proteinExistence type="predicted"/>
<reference evidence="2" key="1">
    <citation type="journal article" date="2020" name="bioRxiv">
        <title>Hybrid origin of Populus tomentosa Carr. identified through genome sequencing and phylogenomic analysis.</title>
        <authorList>
            <person name="An X."/>
            <person name="Gao K."/>
            <person name="Chen Z."/>
            <person name="Li J."/>
            <person name="Yang X."/>
            <person name="Yang X."/>
            <person name="Zhou J."/>
            <person name="Guo T."/>
            <person name="Zhao T."/>
            <person name="Huang S."/>
            <person name="Miao D."/>
            <person name="Khan W.U."/>
            <person name="Rao P."/>
            <person name="Ye M."/>
            <person name="Lei B."/>
            <person name="Liao W."/>
            <person name="Wang J."/>
            <person name="Ji L."/>
            <person name="Li Y."/>
            <person name="Guo B."/>
            <person name="Mustafa N.S."/>
            <person name="Li S."/>
            <person name="Yun Q."/>
            <person name="Keller S.R."/>
            <person name="Mao J."/>
            <person name="Zhang R."/>
            <person name="Strauss S.H."/>
        </authorList>
    </citation>
    <scope>NUCLEOTIDE SEQUENCE</scope>
    <source>
        <strain evidence="2">GM15</strain>
        <tissue evidence="2">Leaf</tissue>
    </source>
</reference>